<name>M2A7V2_9BACT</name>
<dbReference type="GO" id="GO:0000272">
    <property type="term" value="P:polysaccharide catabolic process"/>
    <property type="evidence" value="ECO:0007669"/>
    <property type="project" value="InterPro"/>
</dbReference>
<feature type="region of interest" description="Disordered" evidence="1">
    <location>
        <begin position="1926"/>
        <end position="1964"/>
    </location>
</feature>
<dbReference type="Pfam" id="PF14717">
    <property type="entry name" value="DUF4465"/>
    <property type="match status" value="3"/>
</dbReference>
<dbReference type="Pfam" id="PF00404">
    <property type="entry name" value="Dockerin_1"/>
    <property type="match status" value="1"/>
</dbReference>
<dbReference type="Proteomes" id="UP000011529">
    <property type="component" value="Unassembled WGS sequence"/>
</dbReference>
<dbReference type="InterPro" id="IPR027828">
    <property type="entry name" value="DUF4465"/>
</dbReference>
<evidence type="ECO:0000256" key="1">
    <source>
        <dbReference type="SAM" id="MobiDB-lite"/>
    </source>
</evidence>
<dbReference type="SUPFAM" id="SSF141072">
    <property type="entry name" value="CalX-like"/>
    <property type="match status" value="2"/>
</dbReference>
<feature type="compositionally biased region" description="Polar residues" evidence="1">
    <location>
        <begin position="1926"/>
        <end position="1947"/>
    </location>
</feature>
<evidence type="ECO:0000313" key="3">
    <source>
        <dbReference type="Proteomes" id="UP000011529"/>
    </source>
</evidence>
<dbReference type="PATRIC" id="fig|1263867.3.peg.1776"/>
<protein>
    <submittedName>
        <fullName evidence="2">Cell surface protein</fullName>
    </submittedName>
</protein>
<dbReference type="RefSeq" id="WP_008655481.1">
    <property type="nucleotide sequence ID" value="NZ_ANMO01000094.1"/>
</dbReference>
<dbReference type="Gene3D" id="2.60.40.2030">
    <property type="match status" value="2"/>
</dbReference>
<dbReference type="InterPro" id="IPR038081">
    <property type="entry name" value="CalX-like_sf"/>
</dbReference>
<dbReference type="InterPro" id="IPR036439">
    <property type="entry name" value="Dockerin_dom_sf"/>
</dbReference>
<reference evidence="2" key="1">
    <citation type="submission" date="2012-11" db="EMBL/GenBank/DDBJ databases">
        <title>Permanent draft genomes of Rhodopirellula europaea strain SH398 and 6C.</title>
        <authorList>
            <person name="Richter M."/>
            <person name="Richter-Heitmann T."/>
            <person name="Frank C."/>
            <person name="Harder J."/>
            <person name="Glockner F.O."/>
        </authorList>
    </citation>
    <scope>NUCLEOTIDE SEQUENCE</scope>
    <source>
        <strain evidence="2">6C</strain>
    </source>
</reference>
<proteinExistence type="predicted"/>
<accession>M2A7V2</accession>
<dbReference type="InterPro" id="IPR002105">
    <property type="entry name" value="Dockerin_1_rpt"/>
</dbReference>
<dbReference type="Gene3D" id="1.10.1330.10">
    <property type="entry name" value="Dockerin domain"/>
    <property type="match status" value="1"/>
</dbReference>
<dbReference type="Gene3D" id="2.60.120.1350">
    <property type="entry name" value="Protein of unknown function DUF4465"/>
    <property type="match status" value="3"/>
</dbReference>
<keyword evidence="3" id="KW-1185">Reference proteome</keyword>
<dbReference type="SUPFAM" id="SSF63446">
    <property type="entry name" value="Type I dockerin domain"/>
    <property type="match status" value="1"/>
</dbReference>
<evidence type="ECO:0000313" key="2">
    <source>
        <dbReference type="EMBL" id="EMB17601.1"/>
    </source>
</evidence>
<organism evidence="2 3">
    <name type="scientific">Rhodopirellula europaea 6C</name>
    <dbReference type="NCBI Taxonomy" id="1263867"/>
    <lineage>
        <taxon>Bacteria</taxon>
        <taxon>Pseudomonadati</taxon>
        <taxon>Planctomycetota</taxon>
        <taxon>Planctomycetia</taxon>
        <taxon>Pirellulales</taxon>
        <taxon>Pirellulaceae</taxon>
        <taxon>Rhodopirellula</taxon>
    </lineage>
</organism>
<reference evidence="2" key="2">
    <citation type="journal article" date="2013" name="Mar. Genomics">
        <title>Expression of sulfatases in Rhodopirellula baltica and the diversity of sulfatases in the genus Rhodopirellula.</title>
        <authorList>
            <person name="Wegner C.E."/>
            <person name="Richter-Heitmann T."/>
            <person name="Klindworth A."/>
            <person name="Klockow C."/>
            <person name="Richter M."/>
            <person name="Achstetter T."/>
            <person name="Glockner F.O."/>
            <person name="Harder J."/>
        </authorList>
    </citation>
    <scope>NUCLEOTIDE SEQUENCE [LARGE SCALE GENOMIC DNA]</scope>
    <source>
        <strain evidence="2">6C</strain>
    </source>
</reference>
<sequence length="2033" mass="215397">MNPFKSTRFARRHQLHLAIENLESRQLLAAGPYAPAANEVGSTAIDRESPSIVGWATGVAEYNAGAEVDAVWQDTSKALGPAEGQSGSIVSLGRSGSLTLTFDDPIRDGLGFDFAVFENSFSDTFLELGYVEVSSDGVNFVRFESDSRTDSAVSAFGSLDPTNLNNLAGKYRGGFGTPFDLQELRGTAGLDVTAITHVKLVDIFGDGSSLDGQGDPIYDPTPTVGSAGLDVDGVAVLNAKETGAATVDFETLGASLGASVFSNQAPDGFEEEELLLNNDFDALYGSWQGWSISKAIDTTTAGFSNQYSAITGVGHDGSDSYAVGFYSEYAEAENRPTIQLDPEVGSQFDSLWITNTTYAALSMRDGDQFAKKFGGASGTDPDFFEVDIHGLNAAGDSIGIVTVALADFRFANSADDFIVDEWVHVDLSSLQNAQALQFQVRSSDVGDFGINTPTYFAVDDVVLRRPQVALDLAGTDLLESESMTGRVSRPSLDSSSPMTVSIANSDSSLASLPAQITIPAGADYAEFTVATIDDELAGPDQQISLTATADLQAPRIRELNILDDDATGLAFSSDSIQQTEGESATTLTLRRNDLDLSAPLAVSLSVTPESRLNYPASVSFPAGQREVSVTVSITDDAKHSPTQTIELVASADGRADSVVAVELLDDDLRALTTTAPSASLNEANPDQTITAIIRRNDASLDDPMTVSLTNPNPSLLTMPSSVVIPSGFDSVEVSIGVLDNDIVNTGSTFTVVATHANATNADFDVTVVDDEEPTFELVLLDSNSDTLDQVTEGQSVRLSVTRPAANVDETITVTLSQSLNDRVDGPLEVTIPAGASSAEVTWTVEADQTLTGNLDWVIEASTPGYGTARLETVVIDADSPTLALVGPTESLSESNAISIGDFESFGQSLATGEFINNAGPSGMFVNGDLTFGNSFSNAFGFDSWSGFAISRGSDTTTPGFFNQYSAITGEGDRESNTYAIGFNGADTVIRRSDDSRPFESIAVTNTTYAALSMLNGDAFAKRFGGESGDDPDTFVLTIIGKNASGESIGEIEFHLADYRAEDNSLDYIVDEWTTIDLTSIGAATELHFEMASTDVGQFGMNTPGYFAIDDVQLAAPNDGLPQITVQRQTLNDSESLEVSLTSDRTDVSLPETVVIPAGQNSVTVPIRLIDDLLAEGDQDVLITASADGFEPQTIVLTVEDDDAPTLTITHASNDSLNESTRVIVDIEDAGANLDAESFDNGSNLSGKIESGPLEFPNSYNDEFDYWSGWAASNVTDVTTSGYGNQYAAYSNLDAEQPGGGEDSDTFLIGAGSGGTAPSVTLPETLGDARFESIAITNSTYAALSMLEGDSFAKRFGGETGDDPDYFLLTIVGLNSSGETVGTIDFYLADYRFADNSLDYIVDEWTTIDLTSLDGASQLRFDLSSSDAGDFGMNTPAYFAADNVVLDQVTETPTSVVIHRNDADLSSALSVTFESDDARFAIDTPIEIPAGADSVRVPVSILNDRMVNSDGTATWTFSADGHDSGTAVVSVQDDEIPGIEITSLQSPSQIVEGATADLYEVRLTEKPESDVTISIDAFIESIDAGEQLSISASALTFTPDNWDEPQTIAVSANMDFAQESDQTVQLTFEVDADLSDFGYTGVSAEQETFALIDYQPSELSLAVEEGELVLRDNRDSTVWMSNALNDEFDLVLNDEDQTLAINSLASATGLVTIDLGDGNDQVTLDTTWFTSIDGGDGFDRLVLQPSDGVPNDSQPQEIDLAAWLQNRVVGFEEFVLGASGAAEPLTYQLDSARLNSLLGATAPTITSIGSQNLRLTGSWQLGVPIVGDGLVRQRLVSDNIEVHVITSTPWQNAIRSEDVNANGEVTALDALTVINRLNSGESNELSTPNDPNELIGRFYDVSGDGRVSALDALKVINYLNGDNASGEQLTASPISESPNVSPAPSGDQSAAPAVSSETGTNADQRSEVFASIVDRTDLLGATSDLPFVGSNSTKLSLDRIDQLWSETGRDSDEESASSESVDFTNYLELLGDQA</sequence>
<dbReference type="EMBL" id="ANMO01000094">
    <property type="protein sequence ID" value="EMB17601.1"/>
    <property type="molecule type" value="Genomic_DNA"/>
</dbReference>
<dbReference type="GO" id="GO:0004553">
    <property type="term" value="F:hydrolase activity, hydrolyzing O-glycosyl compounds"/>
    <property type="evidence" value="ECO:0007669"/>
    <property type="project" value="InterPro"/>
</dbReference>
<gene>
    <name evidence="2" type="ORF">RE6C_01672</name>
</gene>
<comment type="caution">
    <text evidence="2">The sequence shown here is derived from an EMBL/GenBank/DDBJ whole genome shotgun (WGS) entry which is preliminary data.</text>
</comment>